<reference evidence="3" key="1">
    <citation type="submission" date="2013-05" db="EMBL/GenBank/DDBJ databases">
        <title>Genome assembly of Cystobacter fuscus DSM 2262.</title>
        <authorList>
            <person name="Sharma G."/>
            <person name="Khatri I."/>
            <person name="Kaur C."/>
            <person name="Mayilraj S."/>
            <person name="Subramanian S."/>
        </authorList>
    </citation>
    <scope>NUCLEOTIDE SEQUENCE [LARGE SCALE GENOMIC DNA]</scope>
    <source>
        <strain evidence="3">DSM 2262</strain>
    </source>
</reference>
<keyword evidence="4" id="KW-1185">Reference proteome</keyword>
<evidence type="ECO:0008006" key="5">
    <source>
        <dbReference type="Google" id="ProtNLM"/>
    </source>
</evidence>
<comment type="caution">
    <text evidence="3">The sequence shown here is derived from an EMBL/GenBank/DDBJ whole genome shotgun (WGS) entry which is preliminary data.</text>
</comment>
<evidence type="ECO:0000256" key="1">
    <source>
        <dbReference type="SAM" id="MobiDB-lite"/>
    </source>
</evidence>
<sequence length="303" mass="33198">MNARHLSFALTTAVCLLSSSAVLAKPYRAMVTRTASTTRPGNLELGLRYQGFFSLEQGKSLPYHQVSPSIRWGIVDNVEANVYFEVLGIGTPGENNFQVAFGDIPLGLQWTFLEAGPLALGAYGRVTFPTGPSDQDAIQPLLSDGTWDIEGTLIAELRVTKDLRFMLNPSYLHHGTRDRGSRADFDVPDALQLAVAGTYNINDQTLVGLEVIGRRYFEPAITPTWTNNANQVEIIPVVRRELFPGLVLEAVAGIAVTPDLSDIYNFRVLLGGTYEFDLASGPNLPTKNPVKKPTPPKKKPTKR</sequence>
<keyword evidence="2" id="KW-0732">Signal</keyword>
<dbReference type="AlphaFoldDB" id="S9QUM1"/>
<dbReference type="EMBL" id="ANAH02000013">
    <property type="protein sequence ID" value="EPX60353.1"/>
    <property type="molecule type" value="Genomic_DNA"/>
</dbReference>
<dbReference type="RefSeq" id="WP_002625766.1">
    <property type="nucleotide sequence ID" value="NZ_ANAH02000013.1"/>
</dbReference>
<gene>
    <name evidence="3" type="ORF">D187_001840</name>
</gene>
<feature type="compositionally biased region" description="Basic residues" evidence="1">
    <location>
        <begin position="294"/>
        <end position="303"/>
    </location>
</feature>
<name>S9QUM1_CYSF2</name>
<feature type="signal peptide" evidence="2">
    <location>
        <begin position="1"/>
        <end position="24"/>
    </location>
</feature>
<organism evidence="3 4">
    <name type="scientific">Cystobacter fuscus (strain ATCC 25194 / DSM 2262 / NBRC 100088 / M29)</name>
    <dbReference type="NCBI Taxonomy" id="1242864"/>
    <lineage>
        <taxon>Bacteria</taxon>
        <taxon>Pseudomonadati</taxon>
        <taxon>Myxococcota</taxon>
        <taxon>Myxococcia</taxon>
        <taxon>Myxococcales</taxon>
        <taxon>Cystobacterineae</taxon>
        <taxon>Archangiaceae</taxon>
        <taxon>Cystobacter</taxon>
    </lineage>
</organism>
<evidence type="ECO:0000313" key="4">
    <source>
        <dbReference type="Proteomes" id="UP000011682"/>
    </source>
</evidence>
<feature type="chain" id="PRO_5004568176" description="Transporter" evidence="2">
    <location>
        <begin position="25"/>
        <end position="303"/>
    </location>
</feature>
<evidence type="ECO:0000256" key="2">
    <source>
        <dbReference type="SAM" id="SignalP"/>
    </source>
</evidence>
<dbReference type="Proteomes" id="UP000011682">
    <property type="component" value="Unassembled WGS sequence"/>
</dbReference>
<proteinExistence type="predicted"/>
<evidence type="ECO:0000313" key="3">
    <source>
        <dbReference type="EMBL" id="EPX60353.1"/>
    </source>
</evidence>
<feature type="region of interest" description="Disordered" evidence="1">
    <location>
        <begin position="281"/>
        <end position="303"/>
    </location>
</feature>
<dbReference type="OrthoDB" id="5500799at2"/>
<accession>S9QUM1</accession>
<protein>
    <recommendedName>
        <fullName evidence="5">Transporter</fullName>
    </recommendedName>
</protein>